<protein>
    <submittedName>
        <fullName evidence="2">Uncharacterized protein</fullName>
    </submittedName>
</protein>
<accession>X6NGK6</accession>
<organism evidence="2 3">
    <name type="scientific">Reticulomyxa filosa</name>
    <dbReference type="NCBI Taxonomy" id="46433"/>
    <lineage>
        <taxon>Eukaryota</taxon>
        <taxon>Sar</taxon>
        <taxon>Rhizaria</taxon>
        <taxon>Retaria</taxon>
        <taxon>Foraminifera</taxon>
        <taxon>Monothalamids</taxon>
        <taxon>Reticulomyxidae</taxon>
        <taxon>Reticulomyxa</taxon>
    </lineage>
</organism>
<name>X6NGK6_RETFI</name>
<sequence length="324" mass="36523">MNDGIVQLPMVLPPPHPANPNYLVPNNVPPSFYVMHQTFASVPPLSTMFYTTSDSNTVAIIRKDDGQTEDMLEEEENSESVRPDNGEQQQDQKQYPLSQIRRNSTSQSRNTENELKEEKMFEPLQTASKVKPVDSFTGRFEVLGSSKSVPDLPSPVHNYGDGPLEFQLQKPKQDTNVNENDQKRSSGSKIKKKWPIPKKPITTITIPENEVPAYYHQDNDQSNDNYNLQPNLSYDHQSPDISPYDSNNQHHHHNDEENEGNATPIPLHGVANDSSLDIDENDYTPQSETRTNSLVQGPLVLNIHPPAKDIHVLPDADSYTVYSN</sequence>
<feature type="region of interest" description="Disordered" evidence="1">
    <location>
        <begin position="215"/>
        <end position="293"/>
    </location>
</feature>
<comment type="caution">
    <text evidence="2">The sequence shown here is derived from an EMBL/GenBank/DDBJ whole genome shotgun (WGS) entry which is preliminary data.</text>
</comment>
<evidence type="ECO:0000313" key="2">
    <source>
        <dbReference type="EMBL" id="ETO24482.1"/>
    </source>
</evidence>
<evidence type="ECO:0000313" key="3">
    <source>
        <dbReference type="Proteomes" id="UP000023152"/>
    </source>
</evidence>
<dbReference type="AlphaFoldDB" id="X6NGK6"/>
<reference evidence="2 3" key="1">
    <citation type="journal article" date="2013" name="Curr. Biol.">
        <title>The Genome of the Foraminiferan Reticulomyxa filosa.</title>
        <authorList>
            <person name="Glockner G."/>
            <person name="Hulsmann N."/>
            <person name="Schleicher M."/>
            <person name="Noegel A.A."/>
            <person name="Eichinger L."/>
            <person name="Gallinger C."/>
            <person name="Pawlowski J."/>
            <person name="Sierra R."/>
            <person name="Euteneuer U."/>
            <person name="Pillet L."/>
            <person name="Moustafa A."/>
            <person name="Platzer M."/>
            <person name="Groth M."/>
            <person name="Szafranski K."/>
            <person name="Schliwa M."/>
        </authorList>
    </citation>
    <scope>NUCLEOTIDE SEQUENCE [LARGE SCALE GENOMIC DNA]</scope>
</reference>
<proteinExistence type="predicted"/>
<feature type="region of interest" description="Disordered" evidence="1">
    <location>
        <begin position="68"/>
        <end position="123"/>
    </location>
</feature>
<dbReference type="Proteomes" id="UP000023152">
    <property type="component" value="Unassembled WGS sequence"/>
</dbReference>
<keyword evidence="3" id="KW-1185">Reference proteome</keyword>
<feature type="compositionally biased region" description="Polar residues" evidence="1">
    <location>
        <begin position="86"/>
        <end position="110"/>
    </location>
</feature>
<feature type="compositionally biased region" description="Acidic residues" evidence="1">
    <location>
        <begin position="68"/>
        <end position="78"/>
    </location>
</feature>
<feature type="compositionally biased region" description="Polar residues" evidence="1">
    <location>
        <begin position="220"/>
        <end position="246"/>
    </location>
</feature>
<evidence type="ECO:0000256" key="1">
    <source>
        <dbReference type="SAM" id="MobiDB-lite"/>
    </source>
</evidence>
<dbReference type="EMBL" id="ASPP01009193">
    <property type="protein sequence ID" value="ETO24482.1"/>
    <property type="molecule type" value="Genomic_DNA"/>
</dbReference>
<gene>
    <name evidence="2" type="ORF">RFI_12677</name>
</gene>
<feature type="compositionally biased region" description="Polar residues" evidence="1">
    <location>
        <begin position="283"/>
        <end position="293"/>
    </location>
</feature>
<feature type="region of interest" description="Disordered" evidence="1">
    <location>
        <begin position="144"/>
        <end position="195"/>
    </location>
</feature>
<feature type="compositionally biased region" description="Basic and acidic residues" evidence="1">
    <location>
        <begin position="111"/>
        <end position="121"/>
    </location>
</feature>